<accession>A0A0N4Y2B8</accession>
<keyword evidence="3" id="KW-1185">Reference proteome</keyword>
<sequence>MSSLSLRAPMEQIASAPTQESMPRQIEEIPDDVLIAYARRRLEAREPKRMSVGRRYDFATQVTRPVFASQFDENAGAA</sequence>
<gene>
    <name evidence="2" type="ORF">NBR_LOCUS9847</name>
</gene>
<proteinExistence type="predicted"/>
<protein>
    <submittedName>
        <fullName evidence="4">Alpha/beta hydrolase</fullName>
    </submittedName>
</protein>
<reference evidence="4" key="1">
    <citation type="submission" date="2017-02" db="UniProtKB">
        <authorList>
            <consortium name="WormBaseParasite"/>
        </authorList>
    </citation>
    <scope>IDENTIFICATION</scope>
</reference>
<dbReference type="EMBL" id="UYSL01020210">
    <property type="protein sequence ID" value="VDL73436.1"/>
    <property type="molecule type" value="Genomic_DNA"/>
</dbReference>
<feature type="region of interest" description="Disordered" evidence="1">
    <location>
        <begin position="1"/>
        <end position="25"/>
    </location>
</feature>
<evidence type="ECO:0000313" key="2">
    <source>
        <dbReference type="EMBL" id="VDL73436.1"/>
    </source>
</evidence>
<organism evidence="4">
    <name type="scientific">Nippostrongylus brasiliensis</name>
    <name type="common">Rat hookworm</name>
    <dbReference type="NCBI Taxonomy" id="27835"/>
    <lineage>
        <taxon>Eukaryota</taxon>
        <taxon>Metazoa</taxon>
        <taxon>Ecdysozoa</taxon>
        <taxon>Nematoda</taxon>
        <taxon>Chromadorea</taxon>
        <taxon>Rhabditida</taxon>
        <taxon>Rhabditina</taxon>
        <taxon>Rhabditomorpha</taxon>
        <taxon>Strongyloidea</taxon>
        <taxon>Heligmosomidae</taxon>
        <taxon>Nippostrongylus</taxon>
    </lineage>
</organism>
<dbReference type="WBParaSite" id="NBR_0000984601-mRNA-1">
    <property type="protein sequence ID" value="NBR_0000984601-mRNA-1"/>
    <property type="gene ID" value="NBR_0000984601"/>
</dbReference>
<name>A0A0N4Y2B8_NIPBR</name>
<dbReference type="AlphaFoldDB" id="A0A0N4Y2B8"/>
<reference evidence="2 3" key="2">
    <citation type="submission" date="2018-11" db="EMBL/GenBank/DDBJ databases">
        <authorList>
            <consortium name="Pathogen Informatics"/>
        </authorList>
    </citation>
    <scope>NUCLEOTIDE SEQUENCE [LARGE SCALE GENOMIC DNA]</scope>
</reference>
<evidence type="ECO:0000313" key="3">
    <source>
        <dbReference type="Proteomes" id="UP000271162"/>
    </source>
</evidence>
<evidence type="ECO:0000313" key="4">
    <source>
        <dbReference type="WBParaSite" id="NBR_0000984601-mRNA-1"/>
    </source>
</evidence>
<evidence type="ECO:0000256" key="1">
    <source>
        <dbReference type="SAM" id="MobiDB-lite"/>
    </source>
</evidence>
<dbReference type="Proteomes" id="UP000271162">
    <property type="component" value="Unassembled WGS sequence"/>
</dbReference>